<accession>A0AAX3T7N7</accession>
<feature type="compositionally biased region" description="Pro residues" evidence="1">
    <location>
        <begin position="404"/>
        <end position="416"/>
    </location>
</feature>
<dbReference type="InterPro" id="IPR013486">
    <property type="entry name" value="SpoIID/LytB"/>
</dbReference>
<reference evidence="3" key="1">
    <citation type="submission" date="2023-04" db="EMBL/GenBank/DDBJ databases">
        <title>Complete genome sequence of a phthalic acid esters degrading bacterial strain.</title>
        <authorList>
            <person name="Weng L."/>
            <person name="Jia Y."/>
            <person name="Ren L."/>
        </authorList>
    </citation>
    <scope>NUCLEOTIDE SEQUENCE</scope>
    <source>
        <strain evidence="3">RL-LY01</strain>
    </source>
</reference>
<dbReference type="GO" id="GO:0030435">
    <property type="term" value="P:sporulation resulting in formation of a cellular spore"/>
    <property type="evidence" value="ECO:0007669"/>
    <property type="project" value="InterPro"/>
</dbReference>
<dbReference type="Pfam" id="PF08310">
    <property type="entry name" value="LGFP"/>
    <property type="match status" value="1"/>
</dbReference>
<feature type="region of interest" description="Disordered" evidence="1">
    <location>
        <begin position="1"/>
        <end position="25"/>
    </location>
</feature>
<dbReference type="Pfam" id="PF08486">
    <property type="entry name" value="SpoIID"/>
    <property type="match status" value="1"/>
</dbReference>
<evidence type="ECO:0000313" key="4">
    <source>
        <dbReference type="Proteomes" id="UP001213504"/>
    </source>
</evidence>
<dbReference type="NCBIfam" id="TIGR02669">
    <property type="entry name" value="SpoIID_LytB"/>
    <property type="match status" value="1"/>
</dbReference>
<sequence length="527" mass="53742">MCSAVTKARPTRLLPRWPASGARPGRARNRALTWAAAGLAPALLAGGLAVASSSESAEQVELSVGSTVTLIGHGHGHGRGMGQWGAYGYARKGWTAQQILRHYYGGTTAGKVDRPEILVALTGQGSVNVHADAGMRVGGQTVAPGQAVSLSGGTATIRSGCGGGVVRSVPATFVEPLSMAPNRPAGEFLKFCGSNKAYRGAMGLEGGRVVNRIHIDDYVKGVIPRESLPAWGDSGGAAALQAQAVAARTYALAAIAGGKKIDDTQNSQVYGGVSGEDRRTNAAADATAGQILLQNGQPAFTEFSASTGGYTAGGRFPAVVDEGDTVSPNHNWTATVSAGSIGSAFGVGALRSFEVIEANGLGAEHGRAIKVRAVGSGGTAEVSGEEARTKLQLKSSWFAVQGQPSPPRIVKPPTGPASPGGGGIDFGSLNQLAEQILPGSSKFLDMATSAMNGRFADLGGITGPLGQALGVPTLTPDAAGVTQLFEKGMMFFTPGTGPRVLVGKGLERYQDRGGIPALGFPKRDAFR</sequence>
<organism evidence="3 4">
    <name type="scientific">Gordonia hongkongensis</name>
    <dbReference type="NCBI Taxonomy" id="1701090"/>
    <lineage>
        <taxon>Bacteria</taxon>
        <taxon>Bacillati</taxon>
        <taxon>Actinomycetota</taxon>
        <taxon>Actinomycetes</taxon>
        <taxon>Mycobacteriales</taxon>
        <taxon>Gordoniaceae</taxon>
        <taxon>Gordonia</taxon>
    </lineage>
</organism>
<feature type="region of interest" description="Disordered" evidence="1">
    <location>
        <begin position="402"/>
        <end position="422"/>
    </location>
</feature>
<dbReference type="EMBL" id="CP121270">
    <property type="protein sequence ID" value="WFP25188.1"/>
    <property type="molecule type" value="Genomic_DNA"/>
</dbReference>
<evidence type="ECO:0000259" key="2">
    <source>
        <dbReference type="Pfam" id="PF08486"/>
    </source>
</evidence>
<dbReference type="AlphaFoldDB" id="A0AAX3T7N7"/>
<evidence type="ECO:0000256" key="1">
    <source>
        <dbReference type="SAM" id="MobiDB-lite"/>
    </source>
</evidence>
<dbReference type="InterPro" id="IPR013207">
    <property type="entry name" value="LGFP"/>
</dbReference>
<dbReference type="InterPro" id="IPR013693">
    <property type="entry name" value="SpoIID/LytB_N"/>
</dbReference>
<proteinExistence type="predicted"/>
<name>A0AAX3T7N7_9ACTN</name>
<feature type="domain" description="Sporulation stage II protein D amidase enhancer LytB N-terminal" evidence="2">
    <location>
        <begin position="208"/>
        <end position="292"/>
    </location>
</feature>
<evidence type="ECO:0000313" key="3">
    <source>
        <dbReference type="EMBL" id="WFP25188.1"/>
    </source>
</evidence>
<gene>
    <name evidence="3" type="ORF">P9A14_01240</name>
</gene>
<dbReference type="RefSeq" id="WP_242697016.1">
    <property type="nucleotide sequence ID" value="NZ_CP121270.1"/>
</dbReference>
<dbReference type="Proteomes" id="UP001213504">
    <property type="component" value="Chromosome"/>
</dbReference>
<protein>
    <submittedName>
        <fullName evidence="3">SpoIID/LytB domain-containing protein</fullName>
    </submittedName>
</protein>